<sequence length="1276" mass="145211">MFPTATQELTPVSDFLVYLTAGQRLGNRLADTLRFGKTKITSVTTNARMRSRNGVVDGPANGQLGVLQPSVGINEEEEGKIRVSKKRMAKPQQEEDGEKTNSGTLTTSRISSTNSSQKSGSTDLSKEDLLHLLGIMEGEVQAREDVIRMMESGRLHPKVLEAHYGSAAPPKALRALYRDGLLAKSKTAGDDVYETPMVELERLEGKHREAYRRMLEQLLLAEKCHRRTVNELDGEKCKHVDYMNKSDEFTDLLEQERERLRENPIILREQRTGEWRQSPALTKSVLKSFCKTHKTWIYLLCIQTCGLKSLLEQEKAYQAKKDKDHNKRLERVRQELVKLKSFALMLVEERQLHIEQIHQESQKVQDLGQKVQEKEQRLSAIGGQAKEDSQKILKLEVELEQKTTRFTKEHEEMTAKLTHQETQSRQLRLKLASLARRIEELEDSNASLQRSEEELQQLRDQISKGECSNANLMTELENMRKRVLEMEGKDEEITKTEAQCRELRKKLQAEEHHSKELKLEVEKLHKRMVDLEKLEGALNVSKVECAQLRVNLDTEKGLTKDLTSELEVVKSRVKELESSESRLGKAETGLKDDLTKLKSFTVILVDERKNMAERIKQEEKKSEDLNMTFKAEQGKVMEVTEKLIEESKRLLKLKAEMEAKVTALTKEKDELKIKLASEEEMCKDLNSKVGLMKKRLEGLEEAERESARYKKEEVRISEEDCKVQKLTLEIDRLKSRLQQLEVVEGDLMKTEDEYDLLEKKFRTEQDKANVLSQQLEEMRNQIARNKAIEKGEAVSQEAELKQRCKMEEAITLGLQAEVQALKEKIHDLMNKEDQLSQLQVDYTVLQKRFIEEENKNKTMNQEVYNLKKELEVTKRYSRALRPSMNGRRIVDIPLNSTGVQTDMVANEISEEDTPAIFIQKSVLEENHIMSNLRQRELKKPTILDRYPPSTTELNMRKSWIPWMRKKDAVTQNGSEKMALVNGESPSSPPELTMTQKKGQPLHIRVTPHHENSSTTLEITSPCAEDFFSSTAIIPNLGLQKPRITIIPKPSTIPPKSIVSQGTVGPDRTKSPVTITTISRAKSPERSNTSFSERSLSPVSIITVNTSAAPAVSVDPHEMKMGRAVFKVTPEKQTVPTPIRKYNSNASIITTTEDNKIHIHLGSQVRRHTEGSGTPAISLRPVAVTTESKETTTGTVLRSPRHATRIQQGHAQQGDEQHYYHAHHICTSQSNSICARAGPAVTSGNAHTHPYVKRYENRESSSGTAGHLHGNKDRVQA</sequence>
<keyword evidence="6" id="KW-1185">Reference proteome</keyword>
<name>A0A9Q1FD92_SYNKA</name>
<dbReference type="PANTHER" id="PTHR23166">
    <property type="entry name" value="FILAMIN/GPBP-INTERACTING PROTEIN"/>
    <property type="match status" value="1"/>
</dbReference>
<dbReference type="InterPro" id="IPR019131">
    <property type="entry name" value="Cortactin-binding_p2_N"/>
</dbReference>
<feature type="compositionally biased region" description="Low complexity" evidence="3">
    <location>
        <begin position="111"/>
        <end position="121"/>
    </location>
</feature>
<dbReference type="AlphaFoldDB" id="A0A9Q1FD92"/>
<reference evidence="5" key="1">
    <citation type="journal article" date="2023" name="Science">
        <title>Genome structures resolve the early diversification of teleost fishes.</title>
        <authorList>
            <person name="Parey E."/>
            <person name="Louis A."/>
            <person name="Montfort J."/>
            <person name="Bouchez O."/>
            <person name="Roques C."/>
            <person name="Iampietro C."/>
            <person name="Lluch J."/>
            <person name="Castinel A."/>
            <person name="Donnadieu C."/>
            <person name="Desvignes T."/>
            <person name="Floi Bucao C."/>
            <person name="Jouanno E."/>
            <person name="Wen M."/>
            <person name="Mejri S."/>
            <person name="Dirks R."/>
            <person name="Jansen H."/>
            <person name="Henkel C."/>
            <person name="Chen W.J."/>
            <person name="Zahm M."/>
            <person name="Cabau C."/>
            <person name="Klopp C."/>
            <person name="Thompson A.W."/>
            <person name="Robinson-Rechavi M."/>
            <person name="Braasch I."/>
            <person name="Lecointre G."/>
            <person name="Bobe J."/>
            <person name="Postlethwait J.H."/>
            <person name="Berthelot C."/>
            <person name="Roest Crollius H."/>
            <person name="Guiguen Y."/>
        </authorList>
    </citation>
    <scope>NUCLEOTIDE SEQUENCE</scope>
    <source>
        <strain evidence="5">WJC10195</strain>
    </source>
</reference>
<gene>
    <name evidence="5" type="ORF">SKAU_G00188810</name>
</gene>
<organism evidence="5 6">
    <name type="scientific">Synaphobranchus kaupii</name>
    <name type="common">Kaup's arrowtooth eel</name>
    <dbReference type="NCBI Taxonomy" id="118154"/>
    <lineage>
        <taxon>Eukaryota</taxon>
        <taxon>Metazoa</taxon>
        <taxon>Chordata</taxon>
        <taxon>Craniata</taxon>
        <taxon>Vertebrata</taxon>
        <taxon>Euteleostomi</taxon>
        <taxon>Actinopterygii</taxon>
        <taxon>Neopterygii</taxon>
        <taxon>Teleostei</taxon>
        <taxon>Anguilliformes</taxon>
        <taxon>Synaphobranchidae</taxon>
        <taxon>Synaphobranchus</taxon>
    </lineage>
</organism>
<feature type="domain" description="Cortactin-binding protein-2 N-terminal" evidence="4">
    <location>
        <begin position="293"/>
        <end position="351"/>
    </location>
</feature>
<evidence type="ECO:0000256" key="3">
    <source>
        <dbReference type="SAM" id="MobiDB-lite"/>
    </source>
</evidence>
<evidence type="ECO:0000313" key="6">
    <source>
        <dbReference type="Proteomes" id="UP001152622"/>
    </source>
</evidence>
<evidence type="ECO:0000256" key="2">
    <source>
        <dbReference type="SAM" id="Coils"/>
    </source>
</evidence>
<keyword evidence="1 2" id="KW-0175">Coiled coil</keyword>
<proteinExistence type="predicted"/>
<dbReference type="InterPro" id="IPR050719">
    <property type="entry name" value="Cortactin-Actin_Reg"/>
</dbReference>
<feature type="region of interest" description="Disordered" evidence="3">
    <location>
        <begin position="1255"/>
        <end position="1276"/>
    </location>
</feature>
<evidence type="ECO:0000256" key="1">
    <source>
        <dbReference type="ARBA" id="ARBA00023054"/>
    </source>
</evidence>
<feature type="compositionally biased region" description="Low complexity" evidence="3">
    <location>
        <begin position="1047"/>
        <end position="1057"/>
    </location>
</feature>
<accession>A0A9Q1FD92</accession>
<feature type="compositionally biased region" description="Polar residues" evidence="3">
    <location>
        <begin position="100"/>
        <end position="110"/>
    </location>
</feature>
<feature type="coiled-coil region" evidence="2">
    <location>
        <begin position="424"/>
        <end position="579"/>
    </location>
</feature>
<dbReference type="Pfam" id="PF09727">
    <property type="entry name" value="CortBP2"/>
    <property type="match status" value="2"/>
</dbReference>
<feature type="region of interest" description="Disordered" evidence="3">
    <location>
        <begin position="71"/>
        <end position="124"/>
    </location>
</feature>
<feature type="region of interest" description="Disordered" evidence="3">
    <location>
        <begin position="1047"/>
        <end position="1070"/>
    </location>
</feature>
<protein>
    <recommendedName>
        <fullName evidence="4">Cortactin-binding protein-2 N-terminal domain-containing protein</fullName>
    </recommendedName>
</protein>
<dbReference type="PANTHER" id="PTHR23166:SF3">
    <property type="entry name" value="FILAMIN-A-INTERACTING PROTEIN 1"/>
    <property type="match status" value="1"/>
</dbReference>
<dbReference type="Proteomes" id="UP001152622">
    <property type="component" value="Chromosome 6"/>
</dbReference>
<feature type="domain" description="Cortactin-binding protein-2 N-terminal" evidence="4">
    <location>
        <begin position="123"/>
        <end position="263"/>
    </location>
</feature>
<dbReference type="OrthoDB" id="8828111at2759"/>
<feature type="region of interest" description="Disordered" evidence="3">
    <location>
        <begin position="1184"/>
        <end position="1215"/>
    </location>
</feature>
<evidence type="ECO:0000313" key="5">
    <source>
        <dbReference type="EMBL" id="KAJ8356087.1"/>
    </source>
</evidence>
<feature type="coiled-coil region" evidence="2">
    <location>
        <begin position="608"/>
        <end position="848"/>
    </location>
</feature>
<evidence type="ECO:0000259" key="4">
    <source>
        <dbReference type="Pfam" id="PF09727"/>
    </source>
</evidence>
<comment type="caution">
    <text evidence="5">The sequence shown here is derived from an EMBL/GenBank/DDBJ whole genome shotgun (WGS) entry which is preliminary data.</text>
</comment>
<dbReference type="EMBL" id="JAINUF010000006">
    <property type="protein sequence ID" value="KAJ8356087.1"/>
    <property type="molecule type" value="Genomic_DNA"/>
</dbReference>